<evidence type="ECO:0000256" key="4">
    <source>
        <dbReference type="ARBA" id="ARBA00034706"/>
    </source>
</evidence>
<dbReference type="GO" id="GO:0005869">
    <property type="term" value="C:dynactin complex"/>
    <property type="evidence" value="ECO:0007669"/>
    <property type="project" value="TreeGrafter"/>
</dbReference>
<dbReference type="Gene3D" id="2.160.10.10">
    <property type="entry name" value="Hexapeptide repeat proteins"/>
    <property type="match status" value="1"/>
</dbReference>
<evidence type="ECO:0000313" key="6">
    <source>
        <dbReference type="EMBL" id="KYQ54487.1"/>
    </source>
</evidence>
<sequence length="189" mass="20990">MEPQDIYYNKAEYVETASGNKVSRLTVLCGSQNIVLHGKVIVQSDAIIRGDLANVRTGRYCIISKNAVIRPPFKKFSRGVAFFPLTMGNHVFVGERAVVNAALVGSYVYIGKNAIIVRITFICQIERSVLKDCCYIEDGAVVPPETIVPSFTRFAGSPATCVEELPECTLDLMVDFTKNYYEHFLPARV</sequence>
<reference evidence="6 7" key="1">
    <citation type="submission" date="2015-09" db="EMBL/GenBank/DDBJ databases">
        <title>Trachymyrmex zeteki WGS genome.</title>
        <authorList>
            <person name="Nygaard S."/>
            <person name="Hu H."/>
            <person name="Boomsma J."/>
            <person name="Zhang G."/>
        </authorList>
    </citation>
    <scope>NUCLEOTIDE SEQUENCE [LARGE SCALE GENOMIC DNA]</scope>
    <source>
        <strain evidence="6">Tzet28-1</strain>
        <tissue evidence="6">Whole body</tissue>
    </source>
</reference>
<keyword evidence="2" id="KW-0963">Cytoplasm</keyword>
<dbReference type="InterPro" id="IPR011004">
    <property type="entry name" value="Trimer_LpxA-like_sf"/>
</dbReference>
<evidence type="ECO:0000256" key="2">
    <source>
        <dbReference type="ARBA" id="ARBA00022490"/>
    </source>
</evidence>
<dbReference type="STRING" id="64791.A0A151X252"/>
<accession>A0A151X252</accession>
<dbReference type="Proteomes" id="UP000075809">
    <property type="component" value="Unassembled WGS sequence"/>
</dbReference>
<evidence type="ECO:0000256" key="1">
    <source>
        <dbReference type="ARBA" id="ARBA00004245"/>
    </source>
</evidence>
<dbReference type="EMBL" id="KQ982580">
    <property type="protein sequence ID" value="KYQ54487.1"/>
    <property type="molecule type" value="Genomic_DNA"/>
</dbReference>
<evidence type="ECO:0000313" key="7">
    <source>
        <dbReference type="Proteomes" id="UP000075809"/>
    </source>
</evidence>
<evidence type="ECO:0000256" key="5">
    <source>
        <dbReference type="ARBA" id="ARBA00034865"/>
    </source>
</evidence>
<proteinExistence type="inferred from homology"/>
<name>A0A151X252_9HYME</name>
<keyword evidence="7" id="KW-1185">Reference proteome</keyword>
<organism evidence="6 7">
    <name type="scientific">Mycetomoellerius zeteki</name>
    <dbReference type="NCBI Taxonomy" id="64791"/>
    <lineage>
        <taxon>Eukaryota</taxon>
        <taxon>Metazoa</taxon>
        <taxon>Ecdysozoa</taxon>
        <taxon>Arthropoda</taxon>
        <taxon>Hexapoda</taxon>
        <taxon>Insecta</taxon>
        <taxon>Pterygota</taxon>
        <taxon>Neoptera</taxon>
        <taxon>Endopterygota</taxon>
        <taxon>Hymenoptera</taxon>
        <taxon>Apocrita</taxon>
        <taxon>Aculeata</taxon>
        <taxon>Formicoidea</taxon>
        <taxon>Formicidae</taxon>
        <taxon>Myrmicinae</taxon>
        <taxon>Mycetomoellerius</taxon>
    </lineage>
</organism>
<dbReference type="AlphaFoldDB" id="A0A151X252"/>
<dbReference type="Pfam" id="PF21711">
    <property type="entry name" value="DCTN5"/>
    <property type="match status" value="1"/>
</dbReference>
<dbReference type="FunFam" id="2.160.10.10:FF:000014">
    <property type="entry name" value="dynactin subunit 5"/>
    <property type="match status" value="1"/>
</dbReference>
<dbReference type="PANTHER" id="PTHR46126:SF1">
    <property type="entry name" value="DYNACTIN SUBUNIT 5"/>
    <property type="match status" value="1"/>
</dbReference>
<dbReference type="PANTHER" id="PTHR46126">
    <property type="entry name" value="DYNACTIN SUBUNIT 5"/>
    <property type="match status" value="1"/>
</dbReference>
<comment type="similarity">
    <text evidence="4">Belongs to the dynactin subunits 5/6 family. Dynactin subunit 5 subfamily.</text>
</comment>
<gene>
    <name evidence="6" type="ORF">ALC60_06634</name>
</gene>
<dbReference type="CDD" id="cd03359">
    <property type="entry name" value="LbH_Dynactin_5"/>
    <property type="match status" value="1"/>
</dbReference>
<evidence type="ECO:0000256" key="3">
    <source>
        <dbReference type="ARBA" id="ARBA00023212"/>
    </source>
</evidence>
<dbReference type="SUPFAM" id="SSF51161">
    <property type="entry name" value="Trimeric LpxA-like enzymes"/>
    <property type="match status" value="1"/>
</dbReference>
<protein>
    <recommendedName>
        <fullName evidence="5">Dynactin subunit 5</fullName>
    </recommendedName>
</protein>
<comment type="subcellular location">
    <subcellularLocation>
        <location evidence="1">Cytoplasm</location>
        <location evidence="1">Cytoskeleton</location>
    </subcellularLocation>
</comment>
<dbReference type="InterPro" id="IPR047125">
    <property type="entry name" value="DCTN5"/>
</dbReference>
<keyword evidence="3" id="KW-0206">Cytoskeleton</keyword>